<evidence type="ECO:0000313" key="2">
    <source>
        <dbReference type="Proteomes" id="UP000886653"/>
    </source>
</evidence>
<organism evidence="1 2">
    <name type="scientific">Cronartium quercuum f. sp. fusiforme G11</name>
    <dbReference type="NCBI Taxonomy" id="708437"/>
    <lineage>
        <taxon>Eukaryota</taxon>
        <taxon>Fungi</taxon>
        <taxon>Dikarya</taxon>
        <taxon>Basidiomycota</taxon>
        <taxon>Pucciniomycotina</taxon>
        <taxon>Pucciniomycetes</taxon>
        <taxon>Pucciniales</taxon>
        <taxon>Coleosporiaceae</taxon>
        <taxon>Cronartium</taxon>
    </lineage>
</organism>
<name>A0A9P6N6I7_9BASI</name>
<protein>
    <submittedName>
        <fullName evidence="1">Uncharacterized protein</fullName>
    </submittedName>
</protein>
<reference evidence="1" key="1">
    <citation type="submission" date="2013-11" db="EMBL/GenBank/DDBJ databases">
        <title>Genome sequence of the fusiform rust pathogen reveals effectors for host alternation and coevolution with pine.</title>
        <authorList>
            <consortium name="DOE Joint Genome Institute"/>
            <person name="Smith K."/>
            <person name="Pendleton A."/>
            <person name="Kubisiak T."/>
            <person name="Anderson C."/>
            <person name="Salamov A."/>
            <person name="Aerts A."/>
            <person name="Riley R."/>
            <person name="Clum A."/>
            <person name="Lindquist E."/>
            <person name="Ence D."/>
            <person name="Campbell M."/>
            <person name="Kronenberg Z."/>
            <person name="Feau N."/>
            <person name="Dhillon B."/>
            <person name="Hamelin R."/>
            <person name="Burleigh J."/>
            <person name="Smith J."/>
            <person name="Yandell M."/>
            <person name="Nelson C."/>
            <person name="Grigoriev I."/>
            <person name="Davis J."/>
        </authorList>
    </citation>
    <scope>NUCLEOTIDE SEQUENCE</scope>
    <source>
        <strain evidence="1">G11</strain>
    </source>
</reference>
<sequence length="78" mass="8813">MQLSRASIPKCVQRFRARNPQWIGNRESNNPVKSCFPRLSAPELQVVFQELEVGGKVSNYLFDIEIVLLAAFSLNHGP</sequence>
<evidence type="ECO:0000313" key="1">
    <source>
        <dbReference type="EMBL" id="KAG0139767.1"/>
    </source>
</evidence>
<accession>A0A9P6N6I7</accession>
<keyword evidence="2" id="KW-1185">Reference proteome</keyword>
<gene>
    <name evidence="1" type="ORF">CROQUDRAFT_111456</name>
</gene>
<proteinExistence type="predicted"/>
<dbReference type="EMBL" id="MU167526">
    <property type="protein sequence ID" value="KAG0139767.1"/>
    <property type="molecule type" value="Genomic_DNA"/>
</dbReference>
<dbReference type="Proteomes" id="UP000886653">
    <property type="component" value="Unassembled WGS sequence"/>
</dbReference>
<comment type="caution">
    <text evidence="1">The sequence shown here is derived from an EMBL/GenBank/DDBJ whole genome shotgun (WGS) entry which is preliminary data.</text>
</comment>
<dbReference type="AlphaFoldDB" id="A0A9P6N6I7"/>